<dbReference type="Pfam" id="PF13561">
    <property type="entry name" value="adh_short_C2"/>
    <property type="match status" value="1"/>
</dbReference>
<dbReference type="EMBL" id="JAAEDM010000050">
    <property type="protein sequence ID" value="MBR0672806.1"/>
    <property type="molecule type" value="Genomic_DNA"/>
</dbReference>
<dbReference type="AlphaFoldDB" id="A0A9X9X077"/>
<comment type="caution">
    <text evidence="2">The sequence shown here is derived from an EMBL/GenBank/DDBJ whole genome shotgun (WGS) entry which is preliminary data.</text>
</comment>
<dbReference type="Gene3D" id="3.40.50.720">
    <property type="entry name" value="NAD(P)-binding Rossmann-like Domain"/>
    <property type="match status" value="1"/>
</dbReference>
<dbReference type="InterPro" id="IPR002347">
    <property type="entry name" value="SDR_fam"/>
</dbReference>
<comment type="similarity">
    <text evidence="1">Belongs to the short-chain dehydrogenases/reductases (SDR) family.</text>
</comment>
<organism evidence="2 3">
    <name type="scientific">Neoroseomonas soli</name>
    <dbReference type="NCBI Taxonomy" id="1081025"/>
    <lineage>
        <taxon>Bacteria</taxon>
        <taxon>Pseudomonadati</taxon>
        <taxon>Pseudomonadota</taxon>
        <taxon>Alphaproteobacteria</taxon>
        <taxon>Acetobacterales</taxon>
        <taxon>Acetobacteraceae</taxon>
        <taxon>Neoroseomonas</taxon>
    </lineage>
</organism>
<gene>
    <name evidence="2" type="ORF">GXW76_16625</name>
</gene>
<accession>A0A9X9X077</accession>
<dbReference type="Proteomes" id="UP001138751">
    <property type="component" value="Unassembled WGS sequence"/>
</dbReference>
<dbReference type="PANTHER" id="PTHR42760">
    <property type="entry name" value="SHORT-CHAIN DEHYDROGENASES/REDUCTASES FAMILY MEMBER"/>
    <property type="match status" value="1"/>
</dbReference>
<dbReference type="GO" id="GO:0016616">
    <property type="term" value="F:oxidoreductase activity, acting on the CH-OH group of donors, NAD or NADP as acceptor"/>
    <property type="evidence" value="ECO:0007669"/>
    <property type="project" value="TreeGrafter"/>
</dbReference>
<reference evidence="2" key="1">
    <citation type="submission" date="2020-01" db="EMBL/GenBank/DDBJ databases">
        <authorList>
            <person name="Rat A."/>
        </authorList>
    </citation>
    <scope>NUCLEOTIDE SEQUENCE</scope>
    <source>
        <strain evidence="2">LMG 31231</strain>
    </source>
</reference>
<reference evidence="2" key="2">
    <citation type="journal article" date="2021" name="Syst. Appl. Microbiol.">
        <title>Roseomonas hellenica sp. nov., isolated from roots of wild-growing Alkanna tinctoria.</title>
        <authorList>
            <person name="Rat A."/>
            <person name="Naranjo H.D."/>
            <person name="Lebbe L."/>
            <person name="Cnockaert M."/>
            <person name="Krigas N."/>
            <person name="Grigoriadou K."/>
            <person name="Maloupa E."/>
            <person name="Willems A."/>
        </authorList>
    </citation>
    <scope>NUCLEOTIDE SEQUENCE</scope>
    <source>
        <strain evidence="2">LMG 31231</strain>
    </source>
</reference>
<dbReference type="SUPFAM" id="SSF51735">
    <property type="entry name" value="NAD(P)-binding Rossmann-fold domains"/>
    <property type="match status" value="1"/>
</dbReference>
<evidence type="ECO:0000256" key="1">
    <source>
        <dbReference type="ARBA" id="ARBA00006484"/>
    </source>
</evidence>
<dbReference type="PANTHER" id="PTHR42760:SF135">
    <property type="entry name" value="BLL7886 PROTEIN"/>
    <property type="match status" value="1"/>
</dbReference>
<evidence type="ECO:0000313" key="2">
    <source>
        <dbReference type="EMBL" id="MBR0672806.1"/>
    </source>
</evidence>
<dbReference type="GO" id="GO:0030497">
    <property type="term" value="P:fatty acid elongation"/>
    <property type="evidence" value="ECO:0007669"/>
    <property type="project" value="TreeGrafter"/>
</dbReference>
<name>A0A9X9X077_9PROT</name>
<protein>
    <submittedName>
        <fullName evidence="2">SDR family oxidoreductase</fullName>
    </submittedName>
</protein>
<dbReference type="FunFam" id="3.40.50.720:FF:000084">
    <property type="entry name" value="Short-chain dehydrogenase reductase"/>
    <property type="match status" value="1"/>
</dbReference>
<dbReference type="CDD" id="cd05233">
    <property type="entry name" value="SDR_c"/>
    <property type="match status" value="1"/>
</dbReference>
<sequence>MGFDFTGRRVLVAGGSRGIGRAIALGFARAGARVSACARGADALAALKAEGVAHVKPTDLADGAQVAAWVAEAAATLGGVDVLVNNASGFGAGDTEEGWRKSLDVDVMATVRASQAALPHLREAKGCIVNTTSISGLGPSVRTPAYAAVKALVINYTASQAAALAKDGIRVNAVAPGSIEFPGGTWEKRRAEDPALYDRILGSIPFGRLGMPEEVADVALFLASPLARWVTGQTIVVDGGQMLS</sequence>
<dbReference type="RefSeq" id="WP_211863224.1">
    <property type="nucleotide sequence ID" value="NZ_JAAEDM010000050.1"/>
</dbReference>
<dbReference type="PRINTS" id="PR00080">
    <property type="entry name" value="SDRFAMILY"/>
</dbReference>
<proteinExistence type="inferred from homology"/>
<evidence type="ECO:0000313" key="3">
    <source>
        <dbReference type="Proteomes" id="UP001138751"/>
    </source>
</evidence>
<dbReference type="InterPro" id="IPR036291">
    <property type="entry name" value="NAD(P)-bd_dom_sf"/>
</dbReference>
<keyword evidence="3" id="KW-1185">Reference proteome</keyword>
<dbReference type="PRINTS" id="PR00081">
    <property type="entry name" value="GDHRDH"/>
</dbReference>